<evidence type="ECO:0000313" key="2">
    <source>
        <dbReference type="Proteomes" id="UP000182771"/>
    </source>
</evidence>
<gene>
    <name evidence="1" type="ORF">SAMN05444420_105137</name>
</gene>
<dbReference type="Proteomes" id="UP000182771">
    <property type="component" value="Unassembled WGS sequence"/>
</dbReference>
<dbReference type="EMBL" id="FNND01000005">
    <property type="protein sequence ID" value="SDW92833.1"/>
    <property type="molecule type" value="Genomic_DNA"/>
</dbReference>
<protein>
    <recommendedName>
        <fullName evidence="3">Outer membrane lipoprotein-sorting protein</fullName>
    </recommendedName>
</protein>
<dbReference type="InterPro" id="IPR025634">
    <property type="entry name" value="DUF4292"/>
</dbReference>
<dbReference type="RefSeq" id="WP_016420958.1">
    <property type="nucleotide sequence ID" value="NZ_FNND01000005.1"/>
</dbReference>
<keyword evidence="2" id="KW-1185">Reference proteome</keyword>
<reference evidence="1 2" key="1">
    <citation type="submission" date="2016-10" db="EMBL/GenBank/DDBJ databases">
        <authorList>
            <person name="Varghese N."/>
            <person name="Submissions S."/>
        </authorList>
    </citation>
    <scope>NUCLEOTIDE SEQUENCE [LARGE SCALE GENOMIC DNA]</scope>
    <source>
        <strain evidence="1 2">DSM 11449</strain>
    </source>
</reference>
<evidence type="ECO:0000313" key="1">
    <source>
        <dbReference type="EMBL" id="SDW92833.1"/>
    </source>
</evidence>
<sequence>MKSLLAYITLLTVLLTSCRTTKVTNTQGVADSRLRGKEILEKHQESFPAFETLAGTLTVSYSKAGKIGQTIPLSFRMKKGEIIWLSAPLGIAKALITKEKVQFYNKLDNTYFEGDYSISEKYLGVHLGFEALENLLLGQLLFRDRHTTFTPDGELYKGALRKDELDLSFFLNTAFRMDSLLIVQEGKTQQERSLSAAYTYQTVEGQLFPLSLLLQGSQGGEQVQLNLQLSNLQRNVSVKFPYTVPAGYQPLTLQP</sequence>
<accession>A0A1H2XIX4</accession>
<dbReference type="AlphaFoldDB" id="A0A1H2XIX4"/>
<evidence type="ECO:0008006" key="3">
    <source>
        <dbReference type="Google" id="ProtNLM"/>
    </source>
</evidence>
<organism evidence="1 2">
    <name type="scientific">Capnocytophaga granulosa</name>
    <dbReference type="NCBI Taxonomy" id="45242"/>
    <lineage>
        <taxon>Bacteria</taxon>
        <taxon>Pseudomonadati</taxon>
        <taxon>Bacteroidota</taxon>
        <taxon>Flavobacteriia</taxon>
        <taxon>Flavobacteriales</taxon>
        <taxon>Flavobacteriaceae</taxon>
        <taxon>Capnocytophaga</taxon>
    </lineage>
</organism>
<dbReference type="GeneID" id="85016646"/>
<comment type="caution">
    <text evidence="1">The sequence shown here is derived from an EMBL/GenBank/DDBJ whole genome shotgun (WGS) entry which is preliminary data.</text>
</comment>
<proteinExistence type="predicted"/>
<dbReference type="PROSITE" id="PS51257">
    <property type="entry name" value="PROKAR_LIPOPROTEIN"/>
    <property type="match status" value="1"/>
</dbReference>
<name>A0A1H2XIX4_9FLAO</name>
<dbReference type="Pfam" id="PF14125">
    <property type="entry name" value="DUF4292"/>
    <property type="match status" value="1"/>
</dbReference>
<dbReference type="OrthoDB" id="849114at2"/>